<dbReference type="PANTHER" id="PTHR11909">
    <property type="entry name" value="CASEIN KINASE-RELATED"/>
    <property type="match status" value="1"/>
</dbReference>
<dbReference type="AlphaFoldDB" id="A0A0G4J816"/>
<feature type="binding site" evidence="5">
    <location>
        <position position="65"/>
    </location>
    <ligand>
        <name>ATP</name>
        <dbReference type="ChEBI" id="CHEBI:30616"/>
    </ligand>
</feature>
<dbReference type="InterPro" id="IPR000719">
    <property type="entry name" value="Prot_kinase_dom"/>
</dbReference>
<keyword evidence="3 5" id="KW-0067">ATP-binding</keyword>
<keyword evidence="8" id="KW-0496">Mitochondrion</keyword>
<evidence type="ECO:0000256" key="3">
    <source>
        <dbReference type="ARBA" id="ARBA00022840"/>
    </source>
</evidence>
<evidence type="ECO:0000313" key="8">
    <source>
        <dbReference type="EMBL" id="SPQ99710.1"/>
    </source>
</evidence>
<dbReference type="EMBL" id="OVEO01000012">
    <property type="protein sequence ID" value="SPQ99710.1"/>
    <property type="molecule type" value="Genomic_DNA"/>
</dbReference>
<keyword evidence="9" id="KW-1185">Reference proteome</keyword>
<dbReference type="GO" id="GO:0005524">
    <property type="term" value="F:ATP binding"/>
    <property type="evidence" value="ECO:0007669"/>
    <property type="project" value="UniProtKB-UniRule"/>
</dbReference>
<name>A0A0G4J816_PLABS</name>
<accession>A0A0G4J816</accession>
<dbReference type="Gene3D" id="1.10.510.10">
    <property type="entry name" value="Transferase(Phosphotransferase) domain 1"/>
    <property type="match status" value="1"/>
</dbReference>
<evidence type="ECO:0000256" key="5">
    <source>
        <dbReference type="PROSITE-ProRule" id="PRU10141"/>
    </source>
</evidence>
<dbReference type="InterPro" id="IPR011009">
    <property type="entry name" value="Kinase-like_dom_sf"/>
</dbReference>
<proteinExistence type="predicted"/>
<dbReference type="PROSITE" id="PS00107">
    <property type="entry name" value="PROTEIN_KINASE_ATP"/>
    <property type="match status" value="1"/>
</dbReference>
<protein>
    <recommendedName>
        <fullName evidence="4">Casein kinase I</fullName>
        <ecNumber evidence="1">2.7.11.1</ecNumber>
    </recommendedName>
</protein>
<reference evidence="7 9" key="1">
    <citation type="submission" date="2015-02" db="EMBL/GenBank/DDBJ databases">
        <authorList>
            <person name="Chooi Y.-H."/>
        </authorList>
    </citation>
    <scope>NUCLEOTIDE SEQUENCE [LARGE SCALE GENOMIC DNA]</scope>
    <source>
        <strain evidence="7">E3</strain>
    </source>
</reference>
<evidence type="ECO:0000313" key="10">
    <source>
        <dbReference type="Proteomes" id="UP000290189"/>
    </source>
</evidence>
<dbReference type="PROSITE" id="PS00108">
    <property type="entry name" value="PROTEIN_KINASE_ST"/>
    <property type="match status" value="1"/>
</dbReference>
<dbReference type="Proteomes" id="UP000039324">
    <property type="component" value="Unassembled WGS sequence"/>
</dbReference>
<dbReference type="EC" id="2.7.11.1" evidence="1"/>
<sequence>MSCPESDGGASGPDMPLPDTVGSAVDGYWRVLKQRHLGSGHFGDVYEGEAIRRVSSDGERNVAIKISKTKISSKEIAALKSMSGNGAPKLYYHGVHKDGWHVVVMERCGKSLYSVIEQRSKTKNQSWMLTVPEAREVSLQALRLLKRLHDCGFVHADVKPANFVCGPQSDKFTSGIRLVDFGLSRPWRSSNGIHAEYWQHLTHFAGSLRYASLHAHLGRGLTRRDDLESLGYMMLYLMRGSLPWQGFRGEHKGKLICMSKGVVSLPELCRGVPDGLLYYMANVRALKYDEEPDYEYLSQCLDFERVDIRSVGAPDDAPAKSGELLKFDGFTRKRGERPVDTEVTVPVMKKHIVAPSNRKVLQWIIVSTQKDVEPIQEMITRTDIGSLEKAIAALGKSSKVSRRYGRWRIQSLCYAEGTYKAVMVQDLQCNNIKDQKLFRATTDSDFLDLVERLSKRGMVVTSVVGRNAGNSKQWILVGTQFVRERYENQMFALSETFPSQWVADNWENGFVITSVGAQAAKWAVVMSKSAFMDFDVQSVELSFCYPSESVRARWREGYSITAAACTSDQSAWVLSRSTEYKEVVQRCTRTSHDPGLKLPHEQEQNFVIDTLTFGRVE</sequence>
<dbReference type="InterPro" id="IPR050235">
    <property type="entry name" value="CK1_Ser-Thr_kinase"/>
</dbReference>
<evidence type="ECO:0000259" key="6">
    <source>
        <dbReference type="PROSITE" id="PS50011"/>
    </source>
</evidence>
<reference evidence="8 10" key="2">
    <citation type="submission" date="2018-03" db="EMBL/GenBank/DDBJ databases">
        <authorList>
            <person name="Fogelqvist J."/>
        </authorList>
    </citation>
    <scope>NUCLEOTIDE SEQUENCE [LARGE SCALE GENOMIC DNA]</scope>
</reference>
<geneLocation type="mitochondrion" evidence="8"/>
<evidence type="ECO:0000313" key="7">
    <source>
        <dbReference type="EMBL" id="CEP03753.1"/>
    </source>
</evidence>
<dbReference type="OMA" id="QQWITIY"/>
<dbReference type="SMART" id="SM00220">
    <property type="entry name" value="S_TKc"/>
    <property type="match status" value="1"/>
</dbReference>
<dbReference type="OrthoDB" id="1932208at2759"/>
<dbReference type="InterPro" id="IPR017441">
    <property type="entry name" value="Protein_kinase_ATP_BS"/>
</dbReference>
<organism evidence="7 9">
    <name type="scientific">Plasmodiophora brassicae</name>
    <name type="common">Clubroot disease agent</name>
    <dbReference type="NCBI Taxonomy" id="37360"/>
    <lineage>
        <taxon>Eukaryota</taxon>
        <taxon>Sar</taxon>
        <taxon>Rhizaria</taxon>
        <taxon>Endomyxa</taxon>
        <taxon>Phytomyxea</taxon>
        <taxon>Plasmodiophorida</taxon>
        <taxon>Plasmodiophoridae</taxon>
        <taxon>Plasmodiophora</taxon>
    </lineage>
</organism>
<evidence type="ECO:0000256" key="1">
    <source>
        <dbReference type="ARBA" id="ARBA00012513"/>
    </source>
</evidence>
<dbReference type="Proteomes" id="UP000290189">
    <property type="component" value="Unassembled WGS sequence"/>
</dbReference>
<dbReference type="Pfam" id="PF24289">
    <property type="entry name" value="DUF7477"/>
    <property type="match status" value="1"/>
</dbReference>
<dbReference type="InterPro" id="IPR055900">
    <property type="entry name" value="DUF7477"/>
</dbReference>
<evidence type="ECO:0000313" key="9">
    <source>
        <dbReference type="Proteomes" id="UP000039324"/>
    </source>
</evidence>
<dbReference type="STRING" id="37360.A0A0G4J816"/>
<dbReference type="SUPFAM" id="SSF56112">
    <property type="entry name" value="Protein kinase-like (PK-like)"/>
    <property type="match status" value="1"/>
</dbReference>
<dbReference type="InterPro" id="IPR008271">
    <property type="entry name" value="Ser/Thr_kinase_AS"/>
</dbReference>
<feature type="domain" description="Protein kinase" evidence="6">
    <location>
        <begin position="31"/>
        <end position="297"/>
    </location>
</feature>
<evidence type="ECO:0000256" key="4">
    <source>
        <dbReference type="ARBA" id="ARBA00023860"/>
    </source>
</evidence>
<dbReference type="GO" id="GO:0004674">
    <property type="term" value="F:protein serine/threonine kinase activity"/>
    <property type="evidence" value="ECO:0007669"/>
    <property type="project" value="UniProtKB-EC"/>
</dbReference>
<dbReference type="EMBL" id="CDSF01000155">
    <property type="protein sequence ID" value="CEP03753.1"/>
    <property type="molecule type" value="Genomic_DNA"/>
</dbReference>
<gene>
    <name evidence="7" type="ORF">PBRA_003360</name>
    <name evidence="8" type="ORF">PLBR_LOCUS6925</name>
</gene>
<dbReference type="PROSITE" id="PS50011">
    <property type="entry name" value="PROTEIN_KINASE_DOM"/>
    <property type="match status" value="1"/>
</dbReference>
<keyword evidence="2 5" id="KW-0547">Nucleotide-binding</keyword>
<evidence type="ECO:0000256" key="2">
    <source>
        <dbReference type="ARBA" id="ARBA00022741"/>
    </source>
</evidence>
<dbReference type="Pfam" id="PF00069">
    <property type="entry name" value="Pkinase"/>
    <property type="match status" value="1"/>
</dbReference>